<keyword evidence="1" id="KW-0560">Oxidoreductase</keyword>
<organism evidence="4 5">
    <name type="scientific">Rhodoplanes serenus</name>
    <dbReference type="NCBI Taxonomy" id="200615"/>
    <lineage>
        <taxon>Bacteria</taxon>
        <taxon>Pseudomonadati</taxon>
        <taxon>Pseudomonadota</taxon>
        <taxon>Alphaproteobacteria</taxon>
        <taxon>Hyphomicrobiales</taxon>
        <taxon>Nitrobacteraceae</taxon>
        <taxon>Rhodoplanes</taxon>
    </lineage>
</organism>
<gene>
    <name evidence="4" type="primary">paaZ_1</name>
    <name evidence="4" type="ORF">RHODGE_RHODGE_00866</name>
</gene>
<evidence type="ECO:0000256" key="1">
    <source>
        <dbReference type="ARBA" id="ARBA00023002"/>
    </source>
</evidence>
<dbReference type="InterPro" id="IPR029069">
    <property type="entry name" value="HotDog_dom_sf"/>
</dbReference>
<dbReference type="InterPro" id="IPR016163">
    <property type="entry name" value="Ald_DH_C"/>
</dbReference>
<dbReference type="InterPro" id="IPR016162">
    <property type="entry name" value="Ald_DH_N"/>
</dbReference>
<dbReference type="OrthoDB" id="9759612at2"/>
<dbReference type="Gene3D" id="3.40.605.10">
    <property type="entry name" value="Aldehyde Dehydrogenase, Chain A, domain 1"/>
    <property type="match status" value="1"/>
</dbReference>
<evidence type="ECO:0000313" key="5">
    <source>
        <dbReference type="Proteomes" id="UP000289200"/>
    </source>
</evidence>
<evidence type="ECO:0000313" key="4">
    <source>
        <dbReference type="EMBL" id="VCU07661.1"/>
    </source>
</evidence>
<dbReference type="CDD" id="cd07128">
    <property type="entry name" value="ALDH_MaoC-N"/>
    <property type="match status" value="1"/>
</dbReference>
<comment type="caution">
    <text evidence="4">The sequence shown here is derived from an EMBL/GenBank/DDBJ whole genome shotgun (WGS) entry which is preliminary data.</text>
</comment>
<dbReference type="Gene3D" id="3.10.129.10">
    <property type="entry name" value="Hotdog Thioesterase"/>
    <property type="match status" value="1"/>
</dbReference>
<dbReference type="Pfam" id="PF00171">
    <property type="entry name" value="Aldedh"/>
    <property type="match status" value="1"/>
</dbReference>
<dbReference type="NCBIfam" id="NF008868">
    <property type="entry name" value="PRK11903.1"/>
    <property type="match status" value="1"/>
</dbReference>
<sequence>MIPTLESYVQDRWVTPAHGLAEIPSAVDGRPVARASSDGVDFADAVRHARTVGGPALRASTFHDRADRLKALAAFLSERKDRLYALAADTGATKRDNLIDVDGGIGTLFAYASRGRRELPAERFVIEGDTEALSRGGSFVGLHVLTPLAGVAVHINAFNFPCWGLLEKLAPTILAGVPVITKPATATAYVAEALVRLIVEADVLPKGALQFICGSAGDLLDHLGGQDVVSFTGSADTSERLRNHPTIGRNAVRFIAERDSLNAAVLGPDATEGTPELDLFVKEVVREMTVKAGQKCTAIRRVVVPRAIEPAVTQAIARKLAETTVGDPRRDDVRMGPLASLAQRAAVRDAVAALAAEAEIVAGDPAHATPLGGDPETGAFMAPVLLRCADPLTATRVHAVEPFGPVATVMPYDTLDDAVEIVAKGEGSLVASVFTHDDRVADALVHGIAPWHGRVLIVDRDCAKESTGHGSPLPGLVHGGPGRAGGGEEMGGLRGVFHYMQRTALQGSPARLAALTRRWTKGAPAPGATVHPFRRDYDALAVGDTVETPSRTVTLADIEHFADFTGDAFYAHMDEAAAKANPFFPGRVAHGYLILSFAAGLFVDPAPGPLLANYGLDNLRFLKPVSPGDAIRVRLTVKEKRPARKAEYGEVRWDVEVFNQDGETVARYDLLTMSARRTANGDAAAA</sequence>
<dbReference type="InterPro" id="IPR011966">
    <property type="entry name" value="PaaN-DH"/>
</dbReference>
<proteinExistence type="predicted"/>
<evidence type="ECO:0000259" key="3">
    <source>
        <dbReference type="Pfam" id="PF01575"/>
    </source>
</evidence>
<dbReference type="InterPro" id="IPR015590">
    <property type="entry name" value="Aldehyde_DH_dom"/>
</dbReference>
<dbReference type="SUPFAM" id="SSF53720">
    <property type="entry name" value="ALDH-like"/>
    <property type="match status" value="1"/>
</dbReference>
<accession>A0A447CQZ9</accession>
<dbReference type="EMBL" id="UWOC01000055">
    <property type="protein sequence ID" value="VCU07661.1"/>
    <property type="molecule type" value="Genomic_DNA"/>
</dbReference>
<dbReference type="GO" id="GO:0016620">
    <property type="term" value="F:oxidoreductase activity, acting on the aldehyde or oxo group of donors, NAD or NADP as acceptor"/>
    <property type="evidence" value="ECO:0007669"/>
    <property type="project" value="InterPro"/>
</dbReference>
<reference evidence="5" key="1">
    <citation type="submission" date="2018-10" db="EMBL/GenBank/DDBJ databases">
        <authorList>
            <person name="Peiro R."/>
            <person name="Begona"/>
            <person name="Cbmso G."/>
            <person name="Lopez M."/>
            <person name="Gonzalez S."/>
            <person name="Sacristan E."/>
            <person name="Castillo E."/>
        </authorList>
    </citation>
    <scope>NUCLEOTIDE SEQUENCE [LARGE SCALE GENOMIC DNA]</scope>
</reference>
<dbReference type="PANTHER" id="PTHR43111">
    <property type="entry name" value="ALDEHYDE DEHYDROGENASE B-RELATED"/>
    <property type="match status" value="1"/>
</dbReference>
<dbReference type="AlphaFoldDB" id="A0A447CQZ9"/>
<protein>
    <submittedName>
        <fullName evidence="4">Bifunctional protein PaaZ</fullName>
    </submittedName>
</protein>
<dbReference type="SUPFAM" id="SSF54637">
    <property type="entry name" value="Thioesterase/thiol ester dehydrase-isomerase"/>
    <property type="match status" value="1"/>
</dbReference>
<dbReference type="Pfam" id="PF01575">
    <property type="entry name" value="MaoC_dehydratas"/>
    <property type="match status" value="1"/>
</dbReference>
<dbReference type="RefSeq" id="WP_129607913.1">
    <property type="nucleotide sequence ID" value="NZ_UWOC01000055.1"/>
</dbReference>
<dbReference type="PANTHER" id="PTHR43111:SF1">
    <property type="entry name" value="ALDEHYDE DEHYDROGENASE B-RELATED"/>
    <property type="match status" value="1"/>
</dbReference>
<dbReference type="InterPro" id="IPR002539">
    <property type="entry name" value="MaoC-like_dom"/>
</dbReference>
<evidence type="ECO:0000259" key="2">
    <source>
        <dbReference type="Pfam" id="PF00171"/>
    </source>
</evidence>
<dbReference type="InterPro" id="IPR016161">
    <property type="entry name" value="Ald_DH/histidinol_DH"/>
</dbReference>
<keyword evidence="5" id="KW-1185">Reference proteome</keyword>
<dbReference type="Gene3D" id="3.40.309.10">
    <property type="entry name" value="Aldehyde Dehydrogenase, Chain A, domain 2"/>
    <property type="match status" value="1"/>
</dbReference>
<dbReference type="NCBIfam" id="TIGR02278">
    <property type="entry name" value="PaaN-DH"/>
    <property type="match status" value="1"/>
</dbReference>
<name>A0A447CQZ9_9BRAD</name>
<feature type="domain" description="Aldehyde dehydrogenase" evidence="2">
    <location>
        <begin position="27"/>
        <end position="460"/>
    </location>
</feature>
<dbReference type="Proteomes" id="UP000289200">
    <property type="component" value="Unassembled WGS sequence"/>
</dbReference>
<feature type="domain" description="MaoC-like" evidence="3">
    <location>
        <begin position="542"/>
        <end position="653"/>
    </location>
</feature>